<dbReference type="Pfam" id="PF01541">
    <property type="entry name" value="GIY-YIG"/>
    <property type="match status" value="1"/>
</dbReference>
<dbReference type="EMBL" id="PCSX01000022">
    <property type="protein sequence ID" value="PIP58254.1"/>
    <property type="molecule type" value="Genomic_DNA"/>
</dbReference>
<name>A0A2H0BKX7_9BACT</name>
<dbReference type="AlphaFoldDB" id="A0A2H0BKX7"/>
<organism evidence="2 3">
    <name type="scientific">Candidatus Vogelbacteria bacterium CG22_combo_CG10-13_8_21_14_all_37_9</name>
    <dbReference type="NCBI Taxonomy" id="1975046"/>
    <lineage>
        <taxon>Bacteria</taxon>
        <taxon>Candidatus Vogeliibacteriota</taxon>
    </lineage>
</organism>
<sequence length="74" mass="9131">MYYVYVIKRENKLGYYIGYTNDLRRRFKEHNSGQKCKLLYYEAYLTEALARRRELKLKQFGGAWRSLRIRLTEK</sequence>
<feature type="domain" description="GIY-YIG" evidence="1">
    <location>
        <begin position="1"/>
        <end position="74"/>
    </location>
</feature>
<evidence type="ECO:0000313" key="2">
    <source>
        <dbReference type="EMBL" id="PIP58254.1"/>
    </source>
</evidence>
<evidence type="ECO:0000259" key="1">
    <source>
        <dbReference type="PROSITE" id="PS50164"/>
    </source>
</evidence>
<dbReference type="Proteomes" id="UP000229334">
    <property type="component" value="Unassembled WGS sequence"/>
</dbReference>
<dbReference type="PROSITE" id="PS50164">
    <property type="entry name" value="GIY_YIG"/>
    <property type="match status" value="1"/>
</dbReference>
<reference evidence="2 3" key="1">
    <citation type="submission" date="2017-09" db="EMBL/GenBank/DDBJ databases">
        <title>Depth-based differentiation of microbial function through sediment-hosted aquifers and enrichment of novel symbionts in the deep terrestrial subsurface.</title>
        <authorList>
            <person name="Probst A.J."/>
            <person name="Ladd B."/>
            <person name="Jarett J.K."/>
            <person name="Geller-Mcgrath D.E."/>
            <person name="Sieber C.M."/>
            <person name="Emerson J.B."/>
            <person name="Anantharaman K."/>
            <person name="Thomas B.C."/>
            <person name="Malmstrom R."/>
            <person name="Stieglmeier M."/>
            <person name="Klingl A."/>
            <person name="Woyke T."/>
            <person name="Ryan C.M."/>
            <person name="Banfield J.F."/>
        </authorList>
    </citation>
    <scope>NUCLEOTIDE SEQUENCE [LARGE SCALE GENOMIC DNA]</scope>
    <source>
        <strain evidence="2">CG22_combo_CG10-13_8_21_14_all_37_9</strain>
    </source>
</reference>
<comment type="caution">
    <text evidence="2">The sequence shown here is derived from an EMBL/GenBank/DDBJ whole genome shotgun (WGS) entry which is preliminary data.</text>
</comment>
<evidence type="ECO:0000313" key="3">
    <source>
        <dbReference type="Proteomes" id="UP000229334"/>
    </source>
</evidence>
<dbReference type="Gene3D" id="3.40.1440.10">
    <property type="entry name" value="GIY-YIG endonuclease"/>
    <property type="match status" value="1"/>
</dbReference>
<dbReference type="InterPro" id="IPR035901">
    <property type="entry name" value="GIY-YIG_endonuc_sf"/>
</dbReference>
<dbReference type="SUPFAM" id="SSF82771">
    <property type="entry name" value="GIY-YIG endonuclease"/>
    <property type="match status" value="1"/>
</dbReference>
<accession>A0A2H0BKX7</accession>
<gene>
    <name evidence="2" type="ORF">COX02_01235</name>
</gene>
<protein>
    <submittedName>
        <fullName evidence="2">Excinuclease ABC subunit C</fullName>
    </submittedName>
</protein>
<dbReference type="InterPro" id="IPR000305">
    <property type="entry name" value="GIY-YIG_endonuc"/>
</dbReference>
<proteinExistence type="predicted"/>